<evidence type="ECO:0000256" key="2">
    <source>
        <dbReference type="ARBA" id="ARBA00022679"/>
    </source>
</evidence>
<gene>
    <name evidence="19" type="ORF">RchiOBHm_Chr1g0384471</name>
</gene>
<feature type="domain" description="Reverse transcriptase" evidence="17">
    <location>
        <begin position="220"/>
        <end position="399"/>
    </location>
</feature>
<dbReference type="InterPro" id="IPR041588">
    <property type="entry name" value="Integrase_H2C2"/>
</dbReference>
<protein>
    <submittedName>
        <fullName evidence="19">Putative nucleotidyltransferase, Ribonuclease H</fullName>
        <ecNumber evidence="19">2.7.7.-</ecNumber>
        <ecNumber evidence="19">3.1.26.4</ecNumber>
    </submittedName>
</protein>
<evidence type="ECO:0000256" key="10">
    <source>
        <dbReference type="ARBA" id="ARBA00022908"/>
    </source>
</evidence>
<dbReference type="PANTHER" id="PTHR37984:SF5">
    <property type="entry name" value="PROTEIN NYNRIN-LIKE"/>
    <property type="match status" value="1"/>
</dbReference>
<evidence type="ECO:0000259" key="16">
    <source>
        <dbReference type="PROSITE" id="PS50013"/>
    </source>
</evidence>
<dbReference type="SUPFAM" id="SSF56672">
    <property type="entry name" value="DNA/RNA polymerases"/>
    <property type="match status" value="1"/>
</dbReference>
<dbReference type="GO" id="GO:0003677">
    <property type="term" value="F:DNA binding"/>
    <property type="evidence" value="ECO:0007669"/>
    <property type="project" value="UniProtKB-KW"/>
</dbReference>
<keyword evidence="8 19" id="KW-0378">Hydrolase</keyword>
<dbReference type="Gene3D" id="3.30.420.10">
    <property type="entry name" value="Ribonuclease H-like superfamily/Ribonuclease H"/>
    <property type="match status" value="1"/>
</dbReference>
<dbReference type="InterPro" id="IPR001584">
    <property type="entry name" value="Integrase_cat-core"/>
</dbReference>
<dbReference type="SUPFAM" id="SSF53098">
    <property type="entry name" value="Ribonuclease H-like"/>
    <property type="match status" value="1"/>
</dbReference>
<dbReference type="Proteomes" id="UP000238479">
    <property type="component" value="Chromosome 1"/>
</dbReference>
<dbReference type="CDD" id="cd00303">
    <property type="entry name" value="retropepsin_like"/>
    <property type="match status" value="1"/>
</dbReference>
<dbReference type="OMA" id="HIEHEND"/>
<dbReference type="Gene3D" id="2.40.70.10">
    <property type="entry name" value="Acid Proteases"/>
    <property type="match status" value="1"/>
</dbReference>
<evidence type="ECO:0000256" key="4">
    <source>
        <dbReference type="ARBA" id="ARBA00022722"/>
    </source>
</evidence>
<dbReference type="Gene3D" id="1.10.340.70">
    <property type="match status" value="1"/>
</dbReference>
<keyword evidence="3 19" id="KW-0548">Nucleotidyltransferase</keyword>
<dbReference type="InterPro" id="IPR021109">
    <property type="entry name" value="Peptidase_aspartic_dom_sf"/>
</dbReference>
<proteinExistence type="predicted"/>
<dbReference type="InterPro" id="IPR043128">
    <property type="entry name" value="Rev_trsase/Diguanyl_cyclase"/>
</dbReference>
<sequence length="1095" mass="124208">MGSIDNKPIKVFIDCGSACNFLHPSIAHQLQLKVSNAVGIQFHSASGEPLRPSGMVHEVKISIQDYSFTSSFLLLPVTGCDLVLGAPWLDTLGLIAWHFQEKIMGFFTNGQFHVLKGLTTTHQSTHTQELFALIPSTHWDSTAQTLIPTNPPQSEPHTPPIQALLDSFPDIFSQPVSLPPARPIDHRITLIPNTNPINVRPYRYPHSQKAELEKQVAEMLSSGLIRPSSSPFSSPVLLVKKKEGTWRFCVDYSSLNAATVKDRFPIPVVDELLDELHGATCFTKLDLRSGYHQVRMAEEDIPKTAFRTHEGHFEFVVMPFGLTNAPSTFQALMNQVFKPFLRKSVLVFFDDILVYSKDLQSHVVHLREVFALLRSNLLRLKMSKCRIATAQVDYLGHVISSLGVAVDPTKVQAIQAWPKPTTLKGLRGFLGITGYYRRFIHNYGVIAKPLTEMLKTENFIWTPASHSAFDELKHALMTAPVLALPDFSIPFIVETDASGLGIGAVLSQRKHPIAFLSKPLSPRNQVLSVYDKEMLAVMHAIDKWRPYLLGNPFTIITDHQTLKHLLDQRISTPSQHKWLAKLMGYQYTIEYRLGKLNTVPDLLSRRHEMCSIQTISAPVFDGLAHITNACLRDTEAQTIISQLQQGLPSKKGFTLHNTHLLYKGKFFVPLSSTWRTKLLYEFHSSLQAGHSGFLRTYHRLSRNFAWPGMRKEIKLFISECDQCQRQKYETINPPGMLQPLPIPDNTWLDISMDFVDGLPLSQGHNAVLVVVDRLSKYGHFIPVSHPYTATHIAEAFMKEVFRLHGMPKSIVSDRDPIFISHFWEAFFKLQGTTLCRSSAYHPQTDGQTEVVNRSLEHYLRCFATDKPASWSSLLHWAEWWYNSTYHSTIKMTPFQAVYGTPPPAISSYLPGSTSVNAVDCALKNRDELLQLLKVHMNQAQNRMKQQADRHRTEREFAAGDWVFLKLHPYRQRSLLKHPSHKLSPRFYGPFLIQKRVGKAAYRLSLPTSCRLHPVFHVSLLKKRIGGGTPLTTTLPEFDDQGELLWRPVRVLDMAVIKKKKRNTTQWLIQWHGLPTADATWEDAHTIKARFPTFGA</sequence>
<evidence type="ECO:0000256" key="12">
    <source>
        <dbReference type="ARBA" id="ARBA00022932"/>
    </source>
</evidence>
<dbReference type="InterPro" id="IPR000953">
    <property type="entry name" value="Chromo/chromo_shadow_dom"/>
</dbReference>
<keyword evidence="4" id="KW-0540">Nuclease</keyword>
<dbReference type="Gene3D" id="2.40.50.40">
    <property type="match status" value="1"/>
</dbReference>
<dbReference type="GO" id="GO:0006310">
    <property type="term" value="P:DNA recombination"/>
    <property type="evidence" value="ECO:0007669"/>
    <property type="project" value="UniProtKB-KW"/>
</dbReference>
<evidence type="ECO:0000256" key="1">
    <source>
        <dbReference type="ARBA" id="ARBA00022670"/>
    </source>
</evidence>
<dbReference type="FunFam" id="3.10.10.10:FF:000007">
    <property type="entry name" value="Retrovirus-related Pol polyprotein from transposon 17.6-like Protein"/>
    <property type="match status" value="1"/>
</dbReference>
<dbReference type="FunFam" id="3.10.20.370:FF:000001">
    <property type="entry name" value="Retrovirus-related Pol polyprotein from transposon 17.6-like protein"/>
    <property type="match status" value="1"/>
</dbReference>
<dbReference type="InterPro" id="IPR056924">
    <property type="entry name" value="SH3_Tf2-1"/>
</dbReference>
<dbReference type="InterPro" id="IPR012337">
    <property type="entry name" value="RNaseH-like_sf"/>
</dbReference>
<keyword evidence="9" id="KW-0460">Magnesium</keyword>
<dbReference type="Gramene" id="PRQ60730">
    <property type="protein sequence ID" value="PRQ60730"/>
    <property type="gene ID" value="RchiOBHm_Chr1g0384471"/>
</dbReference>
<dbReference type="PROSITE" id="PS50013">
    <property type="entry name" value="CHROMO_2"/>
    <property type="match status" value="1"/>
</dbReference>
<evidence type="ECO:0000259" key="18">
    <source>
        <dbReference type="PROSITE" id="PS50994"/>
    </source>
</evidence>
<evidence type="ECO:0000259" key="17">
    <source>
        <dbReference type="PROSITE" id="PS50878"/>
    </source>
</evidence>
<name>A0A2P6SPW4_ROSCH</name>
<dbReference type="InterPro" id="IPR041577">
    <property type="entry name" value="RT_RNaseH_2"/>
</dbReference>
<feature type="domain" description="Integrase catalytic" evidence="18">
    <location>
        <begin position="737"/>
        <end position="901"/>
    </location>
</feature>
<evidence type="ECO:0000256" key="5">
    <source>
        <dbReference type="ARBA" id="ARBA00022723"/>
    </source>
</evidence>
<keyword evidence="15" id="KW-0511">Multifunctional enzyme</keyword>
<evidence type="ECO:0000256" key="6">
    <source>
        <dbReference type="ARBA" id="ARBA00022750"/>
    </source>
</evidence>
<evidence type="ECO:0000256" key="13">
    <source>
        <dbReference type="ARBA" id="ARBA00023125"/>
    </source>
</evidence>
<evidence type="ECO:0000256" key="14">
    <source>
        <dbReference type="ARBA" id="ARBA00023172"/>
    </source>
</evidence>
<dbReference type="GO" id="GO:0046872">
    <property type="term" value="F:metal ion binding"/>
    <property type="evidence" value="ECO:0007669"/>
    <property type="project" value="UniProtKB-KW"/>
</dbReference>
<reference evidence="19 20" key="1">
    <citation type="journal article" date="2018" name="Nat. Genet.">
        <title>The Rosa genome provides new insights in the design of modern roses.</title>
        <authorList>
            <person name="Bendahmane M."/>
        </authorList>
    </citation>
    <scope>NUCLEOTIDE SEQUENCE [LARGE SCALE GENOMIC DNA]</scope>
    <source>
        <strain evidence="20">cv. Old Blush</strain>
    </source>
</reference>
<dbReference type="PROSITE" id="PS50994">
    <property type="entry name" value="INTEGRASE"/>
    <property type="match status" value="1"/>
</dbReference>
<keyword evidence="5" id="KW-0479">Metal-binding</keyword>
<keyword evidence="20" id="KW-1185">Reference proteome</keyword>
<keyword evidence="14" id="KW-0233">DNA recombination</keyword>
<dbReference type="CDD" id="cd09274">
    <property type="entry name" value="RNase_HI_RT_Ty3"/>
    <property type="match status" value="1"/>
</dbReference>
<accession>A0A2P6SPW4</accession>
<keyword evidence="7" id="KW-0255">Endonuclease</keyword>
<evidence type="ECO:0000256" key="11">
    <source>
        <dbReference type="ARBA" id="ARBA00022918"/>
    </source>
</evidence>
<dbReference type="Pfam" id="PF17921">
    <property type="entry name" value="Integrase_H2C2"/>
    <property type="match status" value="1"/>
</dbReference>
<keyword evidence="10" id="KW-0229">DNA integration</keyword>
<dbReference type="GO" id="GO:0004523">
    <property type="term" value="F:RNA-DNA hybrid ribonuclease activity"/>
    <property type="evidence" value="ECO:0007669"/>
    <property type="project" value="UniProtKB-EC"/>
</dbReference>
<feature type="domain" description="Chromo" evidence="16">
    <location>
        <begin position="1045"/>
        <end position="1095"/>
    </location>
</feature>
<keyword evidence="13" id="KW-0238">DNA-binding</keyword>
<dbReference type="GO" id="GO:0004190">
    <property type="term" value="F:aspartic-type endopeptidase activity"/>
    <property type="evidence" value="ECO:0007669"/>
    <property type="project" value="UniProtKB-KW"/>
</dbReference>
<dbReference type="Gene3D" id="3.30.70.270">
    <property type="match status" value="2"/>
</dbReference>
<keyword evidence="1" id="KW-0645">Protease</keyword>
<evidence type="ECO:0000256" key="3">
    <source>
        <dbReference type="ARBA" id="ARBA00022695"/>
    </source>
</evidence>
<dbReference type="InterPro" id="IPR050951">
    <property type="entry name" value="Retrovirus_Pol_polyprotein"/>
</dbReference>
<dbReference type="EMBL" id="PDCK01000039">
    <property type="protein sequence ID" value="PRQ60730.1"/>
    <property type="molecule type" value="Genomic_DNA"/>
</dbReference>
<dbReference type="GO" id="GO:0006508">
    <property type="term" value="P:proteolysis"/>
    <property type="evidence" value="ECO:0007669"/>
    <property type="project" value="UniProtKB-KW"/>
</dbReference>
<dbReference type="FunFam" id="3.30.70.270:FF:000020">
    <property type="entry name" value="Transposon Tf2-6 polyprotein-like Protein"/>
    <property type="match status" value="1"/>
</dbReference>
<dbReference type="SUPFAM" id="SSF54160">
    <property type="entry name" value="Chromo domain-like"/>
    <property type="match status" value="1"/>
</dbReference>
<dbReference type="PROSITE" id="PS50878">
    <property type="entry name" value="RT_POL"/>
    <property type="match status" value="1"/>
</dbReference>
<comment type="caution">
    <text evidence="19">The sequence shown here is derived from an EMBL/GenBank/DDBJ whole genome shotgun (WGS) entry which is preliminary data.</text>
</comment>
<dbReference type="AlphaFoldDB" id="A0A2P6SPW4"/>
<organism evidence="19 20">
    <name type="scientific">Rosa chinensis</name>
    <name type="common">China rose</name>
    <dbReference type="NCBI Taxonomy" id="74649"/>
    <lineage>
        <taxon>Eukaryota</taxon>
        <taxon>Viridiplantae</taxon>
        <taxon>Streptophyta</taxon>
        <taxon>Embryophyta</taxon>
        <taxon>Tracheophyta</taxon>
        <taxon>Spermatophyta</taxon>
        <taxon>Magnoliopsida</taxon>
        <taxon>eudicotyledons</taxon>
        <taxon>Gunneridae</taxon>
        <taxon>Pentapetalae</taxon>
        <taxon>rosids</taxon>
        <taxon>fabids</taxon>
        <taxon>Rosales</taxon>
        <taxon>Rosaceae</taxon>
        <taxon>Rosoideae</taxon>
        <taxon>Rosoideae incertae sedis</taxon>
        <taxon>Rosa</taxon>
    </lineage>
</organism>
<dbReference type="Pfam" id="PF08284">
    <property type="entry name" value="RVP_2"/>
    <property type="match status" value="1"/>
</dbReference>
<dbReference type="Gene3D" id="3.10.10.10">
    <property type="entry name" value="HIV Type 1 Reverse Transcriptase, subunit A, domain 1"/>
    <property type="match status" value="1"/>
</dbReference>
<dbReference type="InterPro" id="IPR036397">
    <property type="entry name" value="RNaseH_sf"/>
</dbReference>
<dbReference type="Pfam" id="PF17919">
    <property type="entry name" value="RT_RNaseH_2"/>
    <property type="match status" value="1"/>
</dbReference>
<dbReference type="InterPro" id="IPR000477">
    <property type="entry name" value="RT_dom"/>
</dbReference>
<dbReference type="Gene3D" id="3.10.20.370">
    <property type="match status" value="1"/>
</dbReference>
<evidence type="ECO:0000256" key="8">
    <source>
        <dbReference type="ARBA" id="ARBA00022801"/>
    </source>
</evidence>
<dbReference type="EC" id="2.7.7.-" evidence="19"/>
<keyword evidence="2 19" id="KW-0808">Transferase</keyword>
<keyword evidence="6" id="KW-0064">Aspartyl protease</keyword>
<evidence type="ECO:0000256" key="7">
    <source>
        <dbReference type="ARBA" id="ARBA00022759"/>
    </source>
</evidence>
<dbReference type="CDD" id="cd01647">
    <property type="entry name" value="RT_LTR"/>
    <property type="match status" value="1"/>
</dbReference>
<dbReference type="InterPro" id="IPR016197">
    <property type="entry name" value="Chromo-like_dom_sf"/>
</dbReference>
<evidence type="ECO:0000256" key="9">
    <source>
        <dbReference type="ARBA" id="ARBA00022842"/>
    </source>
</evidence>
<dbReference type="Pfam" id="PF00078">
    <property type="entry name" value="RVT_1"/>
    <property type="match status" value="1"/>
</dbReference>
<dbReference type="GO" id="GO:0003887">
    <property type="term" value="F:DNA-directed DNA polymerase activity"/>
    <property type="evidence" value="ECO:0007669"/>
    <property type="project" value="UniProtKB-KW"/>
</dbReference>
<dbReference type="SUPFAM" id="SSF50630">
    <property type="entry name" value="Acid proteases"/>
    <property type="match status" value="1"/>
</dbReference>
<evidence type="ECO:0000313" key="19">
    <source>
        <dbReference type="EMBL" id="PRQ60730.1"/>
    </source>
</evidence>
<dbReference type="GO" id="GO:0015074">
    <property type="term" value="P:DNA integration"/>
    <property type="evidence" value="ECO:0007669"/>
    <property type="project" value="UniProtKB-KW"/>
</dbReference>
<keyword evidence="11" id="KW-0695">RNA-directed DNA polymerase</keyword>
<dbReference type="Pfam" id="PF24626">
    <property type="entry name" value="SH3_Tf2-1"/>
    <property type="match status" value="1"/>
</dbReference>
<dbReference type="GO" id="GO:0003964">
    <property type="term" value="F:RNA-directed DNA polymerase activity"/>
    <property type="evidence" value="ECO:0007669"/>
    <property type="project" value="UniProtKB-KW"/>
</dbReference>
<evidence type="ECO:0000313" key="20">
    <source>
        <dbReference type="Proteomes" id="UP000238479"/>
    </source>
</evidence>
<keyword evidence="12" id="KW-0239">DNA-directed DNA polymerase</keyword>
<dbReference type="InterPro" id="IPR043502">
    <property type="entry name" value="DNA/RNA_pol_sf"/>
</dbReference>
<evidence type="ECO:0000256" key="15">
    <source>
        <dbReference type="ARBA" id="ARBA00023268"/>
    </source>
</evidence>
<dbReference type="PANTHER" id="PTHR37984">
    <property type="entry name" value="PROTEIN CBG26694"/>
    <property type="match status" value="1"/>
</dbReference>
<dbReference type="EC" id="3.1.26.4" evidence="19"/>